<gene>
    <name evidence="1" type="ORF">GSMUA_242320.1</name>
</gene>
<dbReference type="EMBL" id="HG996474">
    <property type="protein sequence ID" value="CAG1836263.1"/>
    <property type="molecule type" value="Genomic_DNA"/>
</dbReference>
<dbReference type="Proteomes" id="UP000012960">
    <property type="component" value="Unplaced"/>
</dbReference>
<proteinExistence type="predicted"/>
<organism evidence="2 3">
    <name type="scientific">Musa acuminata subsp. malaccensis</name>
    <name type="common">Wild banana</name>
    <name type="synonym">Musa malaccensis</name>
    <dbReference type="NCBI Taxonomy" id="214687"/>
    <lineage>
        <taxon>Eukaryota</taxon>
        <taxon>Viridiplantae</taxon>
        <taxon>Streptophyta</taxon>
        <taxon>Embryophyta</taxon>
        <taxon>Tracheophyta</taxon>
        <taxon>Spermatophyta</taxon>
        <taxon>Magnoliopsida</taxon>
        <taxon>Liliopsida</taxon>
        <taxon>Zingiberales</taxon>
        <taxon>Musaceae</taxon>
        <taxon>Musa</taxon>
    </lineage>
</organism>
<dbReference type="AlphaFoldDB" id="A0A804KMZ1"/>
<reference evidence="1" key="1">
    <citation type="submission" date="2021-03" db="EMBL/GenBank/DDBJ databases">
        <authorList>
            <consortium name="Genoscope - CEA"/>
            <person name="William W."/>
        </authorList>
    </citation>
    <scope>NUCLEOTIDE SEQUENCE</scope>
    <source>
        <strain evidence="1">Doubled-haploid Pahang</strain>
    </source>
</reference>
<dbReference type="Gramene" id="Ma09_t23690.1">
    <property type="protein sequence ID" value="Ma09_p23690.1"/>
    <property type="gene ID" value="Ma09_g23690"/>
</dbReference>
<accession>A0A804KMZ1</accession>
<keyword evidence="3" id="KW-1185">Reference proteome</keyword>
<name>A0A804KMZ1_MUSAM</name>
<protein>
    <submittedName>
        <fullName evidence="1">(wild Malaysian banana) hypothetical protein</fullName>
    </submittedName>
</protein>
<sequence>MTLSDILMMMSLMMTKRKRDGSIFMGMSSNFQRRSHCFQLLLDPAHSFLHSQHSSSSSHLLVCSIHTTGEPYSQH</sequence>
<evidence type="ECO:0000313" key="2">
    <source>
        <dbReference type="EnsemblPlants" id="Ma09_p23690.1"/>
    </source>
</evidence>
<reference evidence="2" key="2">
    <citation type="submission" date="2021-05" db="UniProtKB">
        <authorList>
            <consortium name="EnsemblPlants"/>
        </authorList>
    </citation>
    <scope>IDENTIFICATION</scope>
    <source>
        <strain evidence="2">subsp. malaccensis</strain>
    </source>
</reference>
<evidence type="ECO:0000313" key="1">
    <source>
        <dbReference type="EMBL" id="CAG1836263.1"/>
    </source>
</evidence>
<dbReference type="EnsemblPlants" id="Ma09_t23690.1">
    <property type="protein sequence ID" value="Ma09_p23690.1"/>
    <property type="gene ID" value="Ma09_g23690"/>
</dbReference>
<dbReference type="InParanoid" id="A0A804KMZ1"/>
<evidence type="ECO:0000313" key="3">
    <source>
        <dbReference type="Proteomes" id="UP000012960"/>
    </source>
</evidence>